<protein>
    <submittedName>
        <fullName evidence="3">Uncharacterized protein</fullName>
    </submittedName>
</protein>
<comment type="caution">
    <text evidence="3">The sequence shown here is derived from an EMBL/GenBank/DDBJ whole genome shotgun (WGS) entry which is preliminary data.</text>
</comment>
<proteinExistence type="predicted"/>
<feature type="chain" id="PRO_5038107957" evidence="2">
    <location>
        <begin position="20"/>
        <end position="179"/>
    </location>
</feature>
<evidence type="ECO:0000313" key="4">
    <source>
        <dbReference type="Proteomes" id="UP000613011"/>
    </source>
</evidence>
<dbReference type="Proteomes" id="UP000613011">
    <property type="component" value="Unassembled WGS sequence"/>
</dbReference>
<reference evidence="3" key="1">
    <citation type="submission" date="2021-01" db="EMBL/GenBank/DDBJ databases">
        <title>Ramlibacter sp. strain AW1 16S ribosomal RNA gene Genome sequencing and assembly.</title>
        <authorList>
            <person name="Kang M."/>
        </authorList>
    </citation>
    <scope>NUCLEOTIDE SEQUENCE</scope>
    <source>
        <strain evidence="3">AW1</strain>
    </source>
</reference>
<feature type="compositionally biased region" description="Polar residues" evidence="1">
    <location>
        <begin position="161"/>
        <end position="179"/>
    </location>
</feature>
<feature type="signal peptide" evidence="2">
    <location>
        <begin position="1"/>
        <end position="19"/>
    </location>
</feature>
<sequence length="179" mass="17691">MKRILAPLLITLLAPLALAKLPEVKLDDAAKAKAEETRAKAAWQAKVDAFQLCRSQDRVVSHYKKSGPKPQQSGTAAPATASAPANGPASANATAAASPATSTAGAAASTTAPAGSVVQTAGAPAAGGNIAPCVEPGPFAYTPPAERPLETSGAHSPAANPGSTPSVLPNSSQMNPAPK</sequence>
<evidence type="ECO:0000313" key="3">
    <source>
        <dbReference type="EMBL" id="MBL0420103.1"/>
    </source>
</evidence>
<organism evidence="3 4">
    <name type="scientific">Ramlibacter aurantiacus</name>
    <dbReference type="NCBI Taxonomy" id="2801330"/>
    <lineage>
        <taxon>Bacteria</taxon>
        <taxon>Pseudomonadati</taxon>
        <taxon>Pseudomonadota</taxon>
        <taxon>Betaproteobacteria</taxon>
        <taxon>Burkholderiales</taxon>
        <taxon>Comamonadaceae</taxon>
        <taxon>Ramlibacter</taxon>
    </lineage>
</organism>
<gene>
    <name evidence="3" type="ORF">JI739_07055</name>
</gene>
<accession>A0A936ZH15</accession>
<evidence type="ECO:0000256" key="2">
    <source>
        <dbReference type="SAM" id="SignalP"/>
    </source>
</evidence>
<feature type="region of interest" description="Disordered" evidence="1">
    <location>
        <begin position="61"/>
        <end position="109"/>
    </location>
</feature>
<dbReference type="EMBL" id="JAEQNA010000001">
    <property type="protein sequence ID" value="MBL0420103.1"/>
    <property type="molecule type" value="Genomic_DNA"/>
</dbReference>
<dbReference type="AlphaFoldDB" id="A0A936ZH15"/>
<feature type="compositionally biased region" description="Low complexity" evidence="1">
    <location>
        <begin position="73"/>
        <end position="109"/>
    </location>
</feature>
<keyword evidence="2" id="KW-0732">Signal</keyword>
<evidence type="ECO:0000256" key="1">
    <source>
        <dbReference type="SAM" id="MobiDB-lite"/>
    </source>
</evidence>
<keyword evidence="4" id="KW-1185">Reference proteome</keyword>
<dbReference type="RefSeq" id="WP_201683093.1">
    <property type="nucleotide sequence ID" value="NZ_JAEQNA010000001.1"/>
</dbReference>
<name>A0A936ZH15_9BURK</name>
<feature type="region of interest" description="Disordered" evidence="1">
    <location>
        <begin position="123"/>
        <end position="179"/>
    </location>
</feature>